<dbReference type="GO" id="GO:0000287">
    <property type="term" value="F:magnesium ion binding"/>
    <property type="evidence" value="ECO:0007669"/>
    <property type="project" value="TreeGrafter"/>
</dbReference>
<dbReference type="OrthoDB" id="9810101at2"/>
<reference evidence="1 2" key="1">
    <citation type="journal article" date="2015" name="Genome Announc.">
        <title>Expanding the biotechnology potential of lactobacilli through comparative genomics of 213 strains and associated genera.</title>
        <authorList>
            <person name="Sun Z."/>
            <person name="Harris H.M."/>
            <person name="McCann A."/>
            <person name="Guo C."/>
            <person name="Argimon S."/>
            <person name="Zhang W."/>
            <person name="Yang X."/>
            <person name="Jeffery I.B."/>
            <person name="Cooney J.C."/>
            <person name="Kagawa T.F."/>
            <person name="Liu W."/>
            <person name="Song Y."/>
            <person name="Salvetti E."/>
            <person name="Wrobel A."/>
            <person name="Rasinkangas P."/>
            <person name="Parkhill J."/>
            <person name="Rea M.C."/>
            <person name="O'Sullivan O."/>
            <person name="Ritari J."/>
            <person name="Douillard F.P."/>
            <person name="Paul Ross R."/>
            <person name="Yang R."/>
            <person name="Briner A.E."/>
            <person name="Felis G.E."/>
            <person name="de Vos W.M."/>
            <person name="Barrangou R."/>
            <person name="Klaenhammer T.R."/>
            <person name="Caufield P.W."/>
            <person name="Cui Y."/>
            <person name="Zhang H."/>
            <person name="O'Toole P.W."/>
        </authorList>
    </citation>
    <scope>NUCLEOTIDE SEQUENCE [LARGE SCALE GENOMIC DNA]</scope>
    <source>
        <strain evidence="1 2">DSM 19682</strain>
    </source>
</reference>
<evidence type="ECO:0000313" key="2">
    <source>
        <dbReference type="Proteomes" id="UP000051248"/>
    </source>
</evidence>
<comment type="caution">
    <text evidence="1">The sequence shown here is derived from an EMBL/GenBank/DDBJ whole genome shotgun (WGS) entry which is preliminary data.</text>
</comment>
<keyword evidence="2" id="KW-1185">Reference proteome</keyword>
<gene>
    <name evidence="1" type="ORF">FD03_GL002474</name>
</gene>
<dbReference type="Gene3D" id="3.30.1240.10">
    <property type="match status" value="1"/>
</dbReference>
<accession>A0A0R1KCU6</accession>
<dbReference type="PATRIC" id="fig|1423775.4.peg.2517"/>
<dbReference type="InterPro" id="IPR006379">
    <property type="entry name" value="HAD-SF_hydro_IIB"/>
</dbReference>
<dbReference type="PANTHER" id="PTHR10000:SF25">
    <property type="entry name" value="PHOSPHATASE YKRA-RELATED"/>
    <property type="match status" value="1"/>
</dbReference>
<dbReference type="InterPro" id="IPR023214">
    <property type="entry name" value="HAD_sf"/>
</dbReference>
<dbReference type="AlphaFoldDB" id="A0A0R1KCU6"/>
<organism evidence="1 2">
    <name type="scientific">Companilactobacillus nodensis DSM 19682 = JCM 14932 = NBRC 107160</name>
    <dbReference type="NCBI Taxonomy" id="1423775"/>
    <lineage>
        <taxon>Bacteria</taxon>
        <taxon>Bacillati</taxon>
        <taxon>Bacillota</taxon>
        <taxon>Bacilli</taxon>
        <taxon>Lactobacillales</taxon>
        <taxon>Lactobacillaceae</taxon>
        <taxon>Companilactobacillus</taxon>
    </lineage>
</organism>
<dbReference type="NCBIfam" id="TIGR00099">
    <property type="entry name" value="Cof-subfamily"/>
    <property type="match status" value="1"/>
</dbReference>
<keyword evidence="1" id="KW-0378">Hydrolase</keyword>
<dbReference type="EMBL" id="AZDZ01000022">
    <property type="protein sequence ID" value="KRK78697.1"/>
    <property type="molecule type" value="Genomic_DNA"/>
</dbReference>
<dbReference type="InterPro" id="IPR036412">
    <property type="entry name" value="HAD-like_sf"/>
</dbReference>
<dbReference type="GO" id="GO:0016791">
    <property type="term" value="F:phosphatase activity"/>
    <property type="evidence" value="ECO:0007669"/>
    <property type="project" value="UniProtKB-ARBA"/>
</dbReference>
<proteinExistence type="predicted"/>
<dbReference type="STRING" id="1423775.FD03_GL002474"/>
<dbReference type="Proteomes" id="UP000051248">
    <property type="component" value="Unassembled WGS sequence"/>
</dbReference>
<dbReference type="SFLD" id="SFLDG01140">
    <property type="entry name" value="C2.B:_Phosphomannomutase_and_P"/>
    <property type="match status" value="1"/>
</dbReference>
<protein>
    <submittedName>
        <fullName evidence="1">Haloacid dehalogenase family hydrolase</fullName>
    </submittedName>
</protein>
<sequence>MNKDYKGTVFFDLDGTLMNEHSKIDPDVATAIHKLRDNGYLPAISTGRAPSELVDVTGPTGIDTYVSFNGAYVQSAGTTIYKKNISPETVAKVIEEAKQYNDIITMHSLDKTYTIKSTKFVNDFYKSVKIPVPGVDPKFYEKEELPMILVVTPDGPERYSKIFGDELTFYKTGPYAIDTIAKGVSKMNGIKHLLSGLELEDKPVYAFGDGPNDLPMIKEVKHSVAMGNGIDSVKEAAEFVTTANTDHGIVNGLKHYNLI</sequence>
<dbReference type="GO" id="GO:0005829">
    <property type="term" value="C:cytosol"/>
    <property type="evidence" value="ECO:0007669"/>
    <property type="project" value="TreeGrafter"/>
</dbReference>
<evidence type="ECO:0000313" key="1">
    <source>
        <dbReference type="EMBL" id="KRK78697.1"/>
    </source>
</evidence>
<dbReference type="Gene3D" id="3.40.50.1000">
    <property type="entry name" value="HAD superfamily/HAD-like"/>
    <property type="match status" value="1"/>
</dbReference>
<dbReference type="Pfam" id="PF08282">
    <property type="entry name" value="Hydrolase_3"/>
    <property type="match status" value="1"/>
</dbReference>
<dbReference type="RefSeq" id="WP_025025030.1">
    <property type="nucleotide sequence ID" value="NZ_AZDZ01000022.1"/>
</dbReference>
<dbReference type="eggNOG" id="COG0561">
    <property type="taxonomic scope" value="Bacteria"/>
</dbReference>
<dbReference type="SUPFAM" id="SSF56784">
    <property type="entry name" value="HAD-like"/>
    <property type="match status" value="1"/>
</dbReference>
<dbReference type="PANTHER" id="PTHR10000">
    <property type="entry name" value="PHOSPHOSERINE PHOSPHATASE"/>
    <property type="match status" value="1"/>
</dbReference>
<name>A0A0R1KCU6_9LACO</name>
<dbReference type="InterPro" id="IPR000150">
    <property type="entry name" value="Cof"/>
</dbReference>
<dbReference type="PROSITE" id="PS01229">
    <property type="entry name" value="COF_2"/>
    <property type="match status" value="1"/>
</dbReference>
<dbReference type="NCBIfam" id="TIGR01484">
    <property type="entry name" value="HAD-SF-IIB"/>
    <property type="match status" value="1"/>
</dbReference>
<dbReference type="SFLD" id="SFLDS00003">
    <property type="entry name" value="Haloacid_Dehalogenase"/>
    <property type="match status" value="1"/>
</dbReference>